<keyword evidence="9" id="KW-0472">Membrane</keyword>
<dbReference type="EMBL" id="BLIY01000017">
    <property type="protein sequence ID" value="GFE54792.1"/>
    <property type="molecule type" value="Genomic_DNA"/>
</dbReference>
<keyword evidence="5" id="KW-0631">Potassium channel</keyword>
<dbReference type="PANTHER" id="PTHR10027:SF10">
    <property type="entry name" value="SLOWPOKE 2, ISOFORM D"/>
    <property type="match status" value="1"/>
</dbReference>
<organism evidence="12 13">
    <name type="scientific">Babesia ovis</name>
    <dbReference type="NCBI Taxonomy" id="5869"/>
    <lineage>
        <taxon>Eukaryota</taxon>
        <taxon>Sar</taxon>
        <taxon>Alveolata</taxon>
        <taxon>Apicomplexa</taxon>
        <taxon>Aconoidasida</taxon>
        <taxon>Piroplasmida</taxon>
        <taxon>Babesiidae</taxon>
        <taxon>Babesia</taxon>
    </lineage>
</organism>
<dbReference type="OrthoDB" id="433309at2759"/>
<evidence type="ECO:0000256" key="5">
    <source>
        <dbReference type="ARBA" id="ARBA00022826"/>
    </source>
</evidence>
<evidence type="ECO:0000313" key="13">
    <source>
        <dbReference type="Proteomes" id="UP001057455"/>
    </source>
</evidence>
<keyword evidence="8" id="KW-0406">Ion transport</keyword>
<dbReference type="GO" id="GO:0005267">
    <property type="term" value="F:potassium channel activity"/>
    <property type="evidence" value="ECO:0007669"/>
    <property type="project" value="UniProtKB-KW"/>
</dbReference>
<dbReference type="InterPro" id="IPR003148">
    <property type="entry name" value="RCK_N"/>
</dbReference>
<keyword evidence="10" id="KW-0407">Ion channel</keyword>
<dbReference type="Proteomes" id="UP001057455">
    <property type="component" value="Unassembled WGS sequence"/>
</dbReference>
<evidence type="ECO:0000313" key="12">
    <source>
        <dbReference type="EMBL" id="GFE54792.1"/>
    </source>
</evidence>
<protein>
    <submittedName>
        <fullName evidence="12">Ion transport protein</fullName>
    </submittedName>
</protein>
<dbReference type="PANTHER" id="PTHR10027">
    <property type="entry name" value="CALCIUM-ACTIVATED POTASSIUM CHANNEL ALPHA CHAIN"/>
    <property type="match status" value="1"/>
</dbReference>
<dbReference type="GO" id="GO:0016020">
    <property type="term" value="C:membrane"/>
    <property type="evidence" value="ECO:0007669"/>
    <property type="project" value="UniProtKB-SubCell"/>
</dbReference>
<evidence type="ECO:0000256" key="3">
    <source>
        <dbReference type="ARBA" id="ARBA00022538"/>
    </source>
</evidence>
<evidence type="ECO:0000259" key="11">
    <source>
        <dbReference type="Pfam" id="PF22614"/>
    </source>
</evidence>
<evidence type="ECO:0000256" key="6">
    <source>
        <dbReference type="ARBA" id="ARBA00022958"/>
    </source>
</evidence>
<evidence type="ECO:0000256" key="4">
    <source>
        <dbReference type="ARBA" id="ARBA00022692"/>
    </source>
</evidence>
<keyword evidence="3" id="KW-0633">Potassium transport</keyword>
<dbReference type="Gene3D" id="3.40.50.720">
    <property type="entry name" value="NAD(P)-binding Rossmann-like Domain"/>
    <property type="match status" value="1"/>
</dbReference>
<keyword evidence="6" id="KW-0630">Potassium</keyword>
<keyword evidence="4" id="KW-0812">Transmembrane</keyword>
<evidence type="ECO:0000256" key="2">
    <source>
        <dbReference type="ARBA" id="ARBA00022448"/>
    </source>
</evidence>
<accession>A0A9W5WVX9</accession>
<evidence type="ECO:0000256" key="7">
    <source>
        <dbReference type="ARBA" id="ARBA00022989"/>
    </source>
</evidence>
<keyword evidence="2" id="KW-0813">Transport</keyword>
<dbReference type="AlphaFoldDB" id="A0A9W5WVX9"/>
<comment type="subcellular location">
    <subcellularLocation>
        <location evidence="1">Membrane</location>
        <topology evidence="1">Multi-pass membrane protein</topology>
    </subcellularLocation>
</comment>
<reference evidence="12" key="1">
    <citation type="submission" date="2019-12" db="EMBL/GenBank/DDBJ databases">
        <title>Genome sequence of Babesia ovis.</title>
        <authorList>
            <person name="Yamagishi J."/>
            <person name="Sevinc F."/>
            <person name="Xuan X."/>
        </authorList>
    </citation>
    <scope>NUCLEOTIDE SEQUENCE</scope>
    <source>
        <strain evidence="12">Selcuk</strain>
    </source>
</reference>
<evidence type="ECO:0000256" key="10">
    <source>
        <dbReference type="ARBA" id="ARBA00023303"/>
    </source>
</evidence>
<dbReference type="InterPro" id="IPR047871">
    <property type="entry name" value="K_chnl_Slo-like"/>
</dbReference>
<sequence length="458" mass="51624">MVEDSQAGLTSSLRDVTEQLFEIATGMQFQVYKLEFPRCFYGMTFVEICHYLYKAKNMFLLGLVSNNSCILNPVFETIGVEGEGDVYYGLVLAKSLMDVHHVSLLQNPNLEPFKYEFDGYKTDVSLEVSNCIPENHGETNEENKHPSVTPLNGIYKVDGYEDAMSLFSRPQLQLILVCGWVVDMHRFLTSLLVDNNTNVICLAPLDLVEGIGSLPLSSFRHAVVYMDGSAMDINTLVTAGVLQATCIVVLNSEQSALASNKRHLSKDSQVLFVRHLVKHIDVTHSRQSRPVHIIMDIQHSSCLEYLDPSLVSSMDASCKRHAMNRLWQNFGEFMTSYEMASGTIFVQDMLYGLLAHSYVPSSNSVGYDTIQKLLDNGSTIRNRISLERIPAKFNHETFKSLFIHHISVEHKICIGILRTYQDPLNSEFKQLILVAPQPSFNLHPDDEVYVVEPNVVSK</sequence>
<proteinExistence type="predicted"/>
<evidence type="ECO:0000256" key="1">
    <source>
        <dbReference type="ARBA" id="ARBA00004141"/>
    </source>
</evidence>
<name>A0A9W5WVX9_BABOV</name>
<evidence type="ECO:0000256" key="9">
    <source>
        <dbReference type="ARBA" id="ARBA00023136"/>
    </source>
</evidence>
<comment type="caution">
    <text evidence="12">The sequence shown here is derived from an EMBL/GenBank/DDBJ whole genome shotgun (WGS) entry which is preliminary data.</text>
</comment>
<dbReference type="Pfam" id="PF22614">
    <property type="entry name" value="Slo-like_RCK"/>
    <property type="match status" value="1"/>
</dbReference>
<feature type="domain" description="RCK N-terminal" evidence="11">
    <location>
        <begin position="174"/>
        <end position="280"/>
    </location>
</feature>
<keyword evidence="13" id="KW-1185">Reference proteome</keyword>
<evidence type="ECO:0000256" key="8">
    <source>
        <dbReference type="ARBA" id="ARBA00023065"/>
    </source>
</evidence>
<gene>
    <name evidence="12" type="ORF">BaOVIS_021960</name>
</gene>
<keyword evidence="7" id="KW-1133">Transmembrane helix</keyword>